<evidence type="ECO:0000256" key="4">
    <source>
        <dbReference type="ARBA" id="ARBA00023125"/>
    </source>
</evidence>
<dbReference type="Pfam" id="PF25512">
    <property type="entry name" value="zf-CCCH_AtC3H23"/>
    <property type="match status" value="1"/>
</dbReference>
<feature type="domain" description="C3H1-type" evidence="7">
    <location>
        <begin position="171"/>
        <end position="193"/>
    </location>
</feature>
<evidence type="ECO:0000256" key="2">
    <source>
        <dbReference type="ARBA" id="ARBA00022771"/>
    </source>
</evidence>
<protein>
    <recommendedName>
        <fullName evidence="7">C3H1-type domain-containing protein</fullName>
    </recommendedName>
</protein>
<gene>
    <name evidence="8" type="ORF">F3Y22_tig00110206pilonHSYRG00436</name>
</gene>
<dbReference type="GO" id="GO:0008270">
    <property type="term" value="F:zinc ion binding"/>
    <property type="evidence" value="ECO:0007669"/>
    <property type="project" value="UniProtKB-KW"/>
</dbReference>
<name>A0A6A3B9N1_HIBSY</name>
<comment type="caution">
    <text evidence="8">The sequence shown here is derived from an EMBL/GenBank/DDBJ whole genome shotgun (WGS) entry which is preliminary data.</text>
</comment>
<evidence type="ECO:0000256" key="5">
    <source>
        <dbReference type="PROSITE-ProRule" id="PRU00723"/>
    </source>
</evidence>
<proteinExistence type="predicted"/>
<keyword evidence="4" id="KW-0238">DNA-binding</keyword>
<dbReference type="InterPro" id="IPR045234">
    <property type="entry name" value="Unkempt-like"/>
</dbReference>
<dbReference type="EMBL" id="VEPZ02000876">
    <property type="protein sequence ID" value="KAE8713760.1"/>
    <property type="molecule type" value="Genomic_DNA"/>
</dbReference>
<dbReference type="PROSITE" id="PS50103">
    <property type="entry name" value="ZF_C3H1"/>
    <property type="match status" value="1"/>
</dbReference>
<keyword evidence="9" id="KW-1185">Reference proteome</keyword>
<dbReference type="PANTHER" id="PTHR14493:SF87">
    <property type="entry name" value="ZINC FINGER CCCH DOMAIN-CONTAINING PROTEIN 66"/>
    <property type="match status" value="1"/>
</dbReference>
<sequence>MWVPQKLSFLLELSASNDLVGFKSAIEEGCSDIDEPSLWYGRRIGSRKMGFEERTPLLIASLFGSKNVLLITNSLDANGNRPIDLSTPARNLTFSLKKKILESLLKGSPCDGEIEDNKSDMYGTDEFRMYNFKVTPCSRAYSHDWTECPFVHPMENERRRDPRKDIYSCVPCPEFRKGPCKQGDNCSAMHSPRSYSAIDSSLDMGSMSPHGLGSPSLLLPSTSTPPLTPTGSTSSPMAGVMWPSQSNTVPSLQPHGSRLKTARCVRNMDLDKEQLGSERCHRSQTQRLIDEIPGISLDTSTHHLQSPTGVSYMTNLPSYPSKASQSFGVEPSRSTGGTILSQMPAAFANQSPRFIELTTVNHYSGFSSPSVVSSNFSNSPVGKLDWGIQGEELNKLTQASSFAFRSSSSNLGDPTQSMSSISDEPNVSWIQSLEKDMDTLSEKLKFENEQ</sequence>
<keyword evidence="2 5" id="KW-0863">Zinc-finger</keyword>
<dbReference type="PANTHER" id="PTHR14493">
    <property type="entry name" value="UNKEMPT FAMILY MEMBER"/>
    <property type="match status" value="1"/>
</dbReference>
<dbReference type="SMART" id="SM00356">
    <property type="entry name" value="ZnF_C3H1"/>
    <property type="match status" value="1"/>
</dbReference>
<dbReference type="InterPro" id="IPR057444">
    <property type="entry name" value="Znf-CCCH_AtC3H23-like"/>
</dbReference>
<evidence type="ECO:0000256" key="3">
    <source>
        <dbReference type="ARBA" id="ARBA00022833"/>
    </source>
</evidence>
<dbReference type="Gene3D" id="3.30.1370.210">
    <property type="match status" value="1"/>
</dbReference>
<feature type="compositionally biased region" description="Low complexity" evidence="6">
    <location>
        <begin position="204"/>
        <end position="237"/>
    </location>
</feature>
<feature type="region of interest" description="Disordered" evidence="6">
    <location>
        <begin position="197"/>
        <end position="237"/>
    </location>
</feature>
<evidence type="ECO:0000256" key="1">
    <source>
        <dbReference type="ARBA" id="ARBA00022723"/>
    </source>
</evidence>
<reference evidence="8" key="1">
    <citation type="submission" date="2019-09" db="EMBL/GenBank/DDBJ databases">
        <title>Draft genome information of white flower Hibiscus syriacus.</title>
        <authorList>
            <person name="Kim Y.-M."/>
        </authorList>
    </citation>
    <scope>NUCLEOTIDE SEQUENCE [LARGE SCALE GENOMIC DNA]</scope>
    <source>
        <strain evidence="8">YM2019G1</strain>
    </source>
</reference>
<dbReference type="AlphaFoldDB" id="A0A6A3B9N1"/>
<organism evidence="8 9">
    <name type="scientific">Hibiscus syriacus</name>
    <name type="common">Rose of Sharon</name>
    <dbReference type="NCBI Taxonomy" id="106335"/>
    <lineage>
        <taxon>Eukaryota</taxon>
        <taxon>Viridiplantae</taxon>
        <taxon>Streptophyta</taxon>
        <taxon>Embryophyta</taxon>
        <taxon>Tracheophyta</taxon>
        <taxon>Spermatophyta</taxon>
        <taxon>Magnoliopsida</taxon>
        <taxon>eudicotyledons</taxon>
        <taxon>Gunneridae</taxon>
        <taxon>Pentapetalae</taxon>
        <taxon>rosids</taxon>
        <taxon>malvids</taxon>
        <taxon>Malvales</taxon>
        <taxon>Malvaceae</taxon>
        <taxon>Malvoideae</taxon>
        <taxon>Hibiscus</taxon>
    </lineage>
</organism>
<evidence type="ECO:0000259" key="7">
    <source>
        <dbReference type="PROSITE" id="PS50103"/>
    </source>
</evidence>
<keyword evidence="1 5" id="KW-0479">Metal-binding</keyword>
<dbReference type="Proteomes" id="UP000436088">
    <property type="component" value="Unassembled WGS sequence"/>
</dbReference>
<keyword evidence="3 5" id="KW-0862">Zinc</keyword>
<dbReference type="InterPro" id="IPR000571">
    <property type="entry name" value="Znf_CCCH"/>
</dbReference>
<evidence type="ECO:0000256" key="6">
    <source>
        <dbReference type="SAM" id="MobiDB-lite"/>
    </source>
</evidence>
<evidence type="ECO:0000313" key="8">
    <source>
        <dbReference type="EMBL" id="KAE8713760.1"/>
    </source>
</evidence>
<accession>A0A6A3B9N1</accession>
<dbReference type="GO" id="GO:0003677">
    <property type="term" value="F:DNA binding"/>
    <property type="evidence" value="ECO:0007669"/>
    <property type="project" value="UniProtKB-KW"/>
</dbReference>
<evidence type="ECO:0000313" key="9">
    <source>
        <dbReference type="Proteomes" id="UP000436088"/>
    </source>
</evidence>
<feature type="zinc finger region" description="C3H1-type" evidence="5">
    <location>
        <begin position="171"/>
        <end position="193"/>
    </location>
</feature>